<dbReference type="GeneID" id="98001389"/>
<dbReference type="AlphaFoldDB" id="B1C7K9"/>
<dbReference type="Pfam" id="PF04466">
    <property type="entry name" value="Terminase_3"/>
    <property type="match status" value="1"/>
</dbReference>
<evidence type="ECO:0000256" key="1">
    <source>
        <dbReference type="SAM" id="MobiDB-lite"/>
    </source>
</evidence>
<reference evidence="3" key="1">
    <citation type="submission" date="2008-01" db="EMBL/GenBank/DDBJ databases">
        <authorList>
            <person name="Fulton L."/>
            <person name="Clifton S."/>
            <person name="Fulton B."/>
            <person name="Xu J."/>
            <person name="Minx P."/>
            <person name="Pepin K.H."/>
            <person name="Johnson M."/>
            <person name="Thiruvilangam P."/>
            <person name="Bhonagiri V."/>
            <person name="Nash W.E."/>
            <person name="Mardis E.R."/>
            <person name="Wilson R.K."/>
        </authorList>
    </citation>
    <scope>NUCLEOTIDE SEQUENCE [LARGE SCALE GENOMIC DNA]</scope>
    <source>
        <strain evidence="3">DSM 17244</strain>
    </source>
</reference>
<feature type="domain" description="Phage terminase large subunit N-terminal" evidence="2">
    <location>
        <begin position="30"/>
        <end position="224"/>
    </location>
</feature>
<dbReference type="OrthoDB" id="9768556at2"/>
<dbReference type="InterPro" id="IPR006437">
    <property type="entry name" value="Phage_terminase_lsu"/>
</dbReference>
<proteinExistence type="predicted"/>
<dbReference type="STRING" id="445971.ANASTE_00711"/>
<keyword evidence="4" id="KW-1185">Reference proteome</keyword>
<dbReference type="eggNOG" id="COG1783">
    <property type="taxonomic scope" value="Bacteria"/>
</dbReference>
<dbReference type="RefSeq" id="WP_007049160.1">
    <property type="nucleotide sequence ID" value="NZ_DS560015.1"/>
</dbReference>
<dbReference type="Proteomes" id="UP000005178">
    <property type="component" value="Unassembled WGS sequence"/>
</dbReference>
<reference evidence="3" key="2">
    <citation type="submission" date="2013-08" db="EMBL/GenBank/DDBJ databases">
        <title>Draft genome sequence of Anaerofustis stercorihominis (DSM 17244).</title>
        <authorList>
            <person name="Sudarsanam P."/>
            <person name="Ley R."/>
            <person name="Guruge J."/>
            <person name="Turnbaugh P.J."/>
            <person name="Mahowald M."/>
            <person name="Liep D."/>
            <person name="Gordon J."/>
        </authorList>
    </citation>
    <scope>NUCLEOTIDE SEQUENCE</scope>
    <source>
        <strain evidence="3">DSM 17244</strain>
    </source>
</reference>
<protein>
    <submittedName>
        <fullName evidence="3">Phage terminase, large subunit, PBSX family</fullName>
    </submittedName>
</protein>
<name>B1C7K9_9FIRM</name>
<dbReference type="HOGENOM" id="CLU_554045_0_0_9"/>
<dbReference type="Gene3D" id="3.40.50.300">
    <property type="entry name" value="P-loop containing nucleotide triphosphate hydrolases"/>
    <property type="match status" value="1"/>
</dbReference>
<sequence>MINESEINIEISKKVFNEVYLPYIDNEDRLLIFYGGAGSGKSVFVVQRYVYKILNSDLCNVLVARKTGNTNRTSTFALFKQVIYKWNLGEYFLINKSDMSITCKLNKNQIIFKGLDDVEKIKSTTFETGELTDVWIEEASEIEEDDYKQLNVRLRGGKSKKQIVMSLNPIDINHWIKLKLINEDKATYLHTTYKDNRFIDEDYKRELESYKDTDIYYYNVYCLGMWGVLGDSVFDVGVVNNQLAKDIRPVKRGYFLYDYDGKDITNIRWIEDAGGYINIYEDVKGRYPYVIGGDTAGDGSDNFTAHVINNVTGQQVCTMKNKFDEDLYARQVYCLGKYYNDALVGIEANYSTYPNKELERLKYPKMYVREREDTYTKKMVKAFGFVTTSLTRPIIIANLIKIVREEGEKIVDKDTLEEMLTFVRNEKGRPEAAMGAHDDLVMGLAIAYNIREQQEMTIPKEKRPRHYNFEAEKPKRGRSDLGSEVKVV</sequence>
<dbReference type="PANTHER" id="PTHR39184">
    <property type="match status" value="1"/>
</dbReference>
<accession>B1C7K9</accession>
<comment type="caution">
    <text evidence="3">The sequence shown here is derived from an EMBL/GenBank/DDBJ whole genome shotgun (WGS) entry which is preliminary data.</text>
</comment>
<dbReference type="PANTHER" id="PTHR39184:SF1">
    <property type="entry name" value="PBSX PHAGE TERMINASE LARGE SUBUNIT"/>
    <property type="match status" value="1"/>
</dbReference>
<organism evidence="3 4">
    <name type="scientific">Anaerofustis stercorihominis DSM 17244</name>
    <dbReference type="NCBI Taxonomy" id="445971"/>
    <lineage>
        <taxon>Bacteria</taxon>
        <taxon>Bacillati</taxon>
        <taxon>Bacillota</taxon>
        <taxon>Clostridia</taxon>
        <taxon>Eubacteriales</taxon>
        <taxon>Eubacteriaceae</taxon>
        <taxon>Anaerofustis</taxon>
    </lineage>
</organism>
<evidence type="ECO:0000313" key="3">
    <source>
        <dbReference type="EMBL" id="EDS72996.1"/>
    </source>
</evidence>
<gene>
    <name evidence="3" type="ORF">ANASTE_00711</name>
</gene>
<feature type="region of interest" description="Disordered" evidence="1">
    <location>
        <begin position="455"/>
        <end position="488"/>
    </location>
</feature>
<evidence type="ECO:0000259" key="2">
    <source>
        <dbReference type="Pfam" id="PF04466"/>
    </source>
</evidence>
<evidence type="ECO:0000313" key="4">
    <source>
        <dbReference type="Proteomes" id="UP000005178"/>
    </source>
</evidence>
<dbReference type="NCBIfam" id="TIGR01547">
    <property type="entry name" value="phage_term_2"/>
    <property type="match status" value="1"/>
</dbReference>
<dbReference type="InterPro" id="IPR035412">
    <property type="entry name" value="Terminase_L_N"/>
</dbReference>
<dbReference type="InterPro" id="IPR052380">
    <property type="entry name" value="Viral_DNA_packaging_terminase"/>
</dbReference>
<dbReference type="EMBL" id="ABIL02000005">
    <property type="protein sequence ID" value="EDS72996.1"/>
    <property type="molecule type" value="Genomic_DNA"/>
</dbReference>
<dbReference type="InterPro" id="IPR027417">
    <property type="entry name" value="P-loop_NTPase"/>
</dbReference>
<dbReference type="Gene3D" id="3.30.420.240">
    <property type="match status" value="1"/>
</dbReference>